<dbReference type="GO" id="GO:0071266">
    <property type="term" value="P:'de novo' L-methionine biosynthetic process"/>
    <property type="evidence" value="ECO:0007669"/>
    <property type="project" value="UniProtKB-UniRule"/>
</dbReference>
<proteinExistence type="inferred from homology"/>
<dbReference type="UniPathway" id="UPA00051">
    <property type="reaction ID" value="UER00464"/>
</dbReference>
<evidence type="ECO:0000256" key="12">
    <source>
        <dbReference type="ARBA" id="ARBA00023154"/>
    </source>
</evidence>
<evidence type="ECO:0000256" key="10">
    <source>
        <dbReference type="ARBA" id="ARBA00022915"/>
    </source>
</evidence>
<dbReference type="InterPro" id="IPR000534">
    <property type="entry name" value="Semialdehyde_DH_NAD-bd"/>
</dbReference>
<dbReference type="EC" id="1.2.1.11" evidence="6 15"/>
<dbReference type="NCBIfam" id="TIGR01296">
    <property type="entry name" value="asd_B"/>
    <property type="match status" value="1"/>
</dbReference>
<dbReference type="UniPathway" id="UPA00034">
    <property type="reaction ID" value="UER00016"/>
</dbReference>
<dbReference type="CDD" id="cd18131">
    <property type="entry name" value="ASADH_C_bac_euk_like"/>
    <property type="match status" value="1"/>
</dbReference>
<dbReference type="GO" id="GO:0009089">
    <property type="term" value="P:lysine biosynthetic process via diaminopimelate"/>
    <property type="evidence" value="ECO:0007669"/>
    <property type="project" value="UniProtKB-UniRule"/>
</dbReference>
<comment type="catalytic activity">
    <reaction evidence="14 15">
        <text>L-aspartate 4-semialdehyde + phosphate + NADP(+) = 4-phospho-L-aspartate + NADPH + H(+)</text>
        <dbReference type="Rhea" id="RHEA:24284"/>
        <dbReference type="ChEBI" id="CHEBI:15378"/>
        <dbReference type="ChEBI" id="CHEBI:43474"/>
        <dbReference type="ChEBI" id="CHEBI:57535"/>
        <dbReference type="ChEBI" id="CHEBI:57783"/>
        <dbReference type="ChEBI" id="CHEBI:58349"/>
        <dbReference type="ChEBI" id="CHEBI:537519"/>
        <dbReference type="EC" id="1.2.1.11"/>
    </reaction>
</comment>
<keyword evidence="12 15" id="KW-0457">Lysine biosynthesis</keyword>
<comment type="pathway">
    <text evidence="2 15">Amino-acid biosynthesis; L-lysine biosynthesis via DAP pathway; (S)-tetrahydrodipicolinate from L-aspartate: step 2/4.</text>
</comment>
<protein>
    <recommendedName>
        <fullName evidence="6 15">Aspartate-semialdehyde dehydrogenase</fullName>
        <shortName evidence="15">ASA dehydrogenase</shortName>
        <shortName evidence="15">ASADH</shortName>
        <ecNumber evidence="6 15">1.2.1.11</ecNumber>
    </recommendedName>
    <alternativeName>
        <fullName evidence="15">Aspartate-beta-semialdehyde dehydrogenase</fullName>
    </alternativeName>
</protein>
<evidence type="ECO:0000259" key="17">
    <source>
        <dbReference type="SMART" id="SM00859"/>
    </source>
</evidence>
<name>A0A378NQD2_9FIRM</name>
<feature type="binding site" evidence="15">
    <location>
        <position position="241"/>
    </location>
    <ligand>
        <name>substrate</name>
    </ligand>
</feature>
<dbReference type="PIRSF" id="PIRSF000148">
    <property type="entry name" value="ASA_dh"/>
    <property type="match status" value="1"/>
</dbReference>
<dbReference type="GO" id="GO:0046983">
    <property type="term" value="F:protein dimerization activity"/>
    <property type="evidence" value="ECO:0007669"/>
    <property type="project" value="InterPro"/>
</dbReference>
<keyword evidence="8 15" id="KW-0791">Threonine biosynthesis</keyword>
<evidence type="ECO:0000256" key="13">
    <source>
        <dbReference type="ARBA" id="ARBA00023167"/>
    </source>
</evidence>
<dbReference type="Pfam" id="PF02774">
    <property type="entry name" value="Semialdhyde_dhC"/>
    <property type="match status" value="1"/>
</dbReference>
<feature type="binding site" evidence="15">
    <location>
        <begin position="12"/>
        <end position="15"/>
    </location>
    <ligand>
        <name>NADP(+)</name>
        <dbReference type="ChEBI" id="CHEBI:58349"/>
    </ligand>
</feature>
<comment type="similarity">
    <text evidence="4 15">Belongs to the aspartate-semialdehyde dehydrogenase family.</text>
</comment>
<feature type="active site" description="Proton acceptor" evidence="15 16">
    <location>
        <position position="248"/>
    </location>
</feature>
<evidence type="ECO:0000313" key="18">
    <source>
        <dbReference type="EMBL" id="STY70562.1"/>
    </source>
</evidence>
<dbReference type="CDD" id="cd02316">
    <property type="entry name" value="VcASADH2_like_N"/>
    <property type="match status" value="1"/>
</dbReference>
<evidence type="ECO:0000256" key="9">
    <source>
        <dbReference type="ARBA" id="ARBA00022857"/>
    </source>
</evidence>
<keyword evidence="10 15" id="KW-0220">Diaminopimelate biosynthesis</keyword>
<accession>A0A378NQD2</accession>
<dbReference type="UniPathway" id="UPA00050">
    <property type="reaction ID" value="UER00463"/>
</dbReference>
<dbReference type="GO" id="GO:0009097">
    <property type="term" value="P:isoleucine biosynthetic process"/>
    <property type="evidence" value="ECO:0007669"/>
    <property type="project" value="UniProtKB-UniRule"/>
</dbReference>
<dbReference type="Pfam" id="PF01118">
    <property type="entry name" value="Semialdhyde_dh"/>
    <property type="match status" value="1"/>
</dbReference>
<keyword evidence="9 15" id="KW-0521">NADP</keyword>
<comment type="subunit">
    <text evidence="5 15">Homodimer.</text>
</comment>
<dbReference type="InterPro" id="IPR005986">
    <property type="entry name" value="Asp_semialdehyde_DH_beta"/>
</dbReference>
<dbReference type="Proteomes" id="UP000255234">
    <property type="component" value="Unassembled WGS sequence"/>
</dbReference>
<feature type="domain" description="Semialdehyde dehydrogenase NAD-binding" evidence="17">
    <location>
        <begin position="5"/>
        <end position="119"/>
    </location>
</feature>
<comment type="pathway">
    <text evidence="1 15">Amino-acid biosynthesis; L-methionine biosynthesis via de novo pathway; L-homoserine from L-aspartate: step 2/3.</text>
</comment>
<evidence type="ECO:0000256" key="3">
    <source>
        <dbReference type="ARBA" id="ARBA00005097"/>
    </source>
</evidence>
<dbReference type="NCBIfam" id="NF011456">
    <property type="entry name" value="PRK14874.1"/>
    <property type="match status" value="1"/>
</dbReference>
<dbReference type="InterPro" id="IPR012280">
    <property type="entry name" value="Semialdhyde_DH_dimer_dom"/>
</dbReference>
<evidence type="ECO:0000256" key="6">
    <source>
        <dbReference type="ARBA" id="ARBA00013120"/>
    </source>
</evidence>
<feature type="binding site" evidence="15">
    <location>
        <position position="99"/>
    </location>
    <ligand>
        <name>phosphate</name>
        <dbReference type="ChEBI" id="CHEBI:43474"/>
    </ligand>
</feature>
<keyword evidence="11 15" id="KW-0560">Oxidoreductase</keyword>
<dbReference type="Gene3D" id="3.30.360.10">
    <property type="entry name" value="Dihydrodipicolinate Reductase, domain 2"/>
    <property type="match status" value="1"/>
</dbReference>
<feature type="binding site" evidence="15">
    <location>
        <begin position="158"/>
        <end position="159"/>
    </location>
    <ligand>
        <name>NADP(+)</name>
        <dbReference type="ChEBI" id="CHEBI:58349"/>
    </ligand>
</feature>
<dbReference type="GO" id="GO:0051287">
    <property type="term" value="F:NAD binding"/>
    <property type="evidence" value="ECO:0007669"/>
    <property type="project" value="InterPro"/>
</dbReference>
<dbReference type="HAMAP" id="MF_02121">
    <property type="entry name" value="ASADH"/>
    <property type="match status" value="1"/>
</dbReference>
<evidence type="ECO:0000256" key="15">
    <source>
        <dbReference type="HAMAP-Rule" id="MF_02121"/>
    </source>
</evidence>
<evidence type="ECO:0000256" key="2">
    <source>
        <dbReference type="ARBA" id="ARBA00005076"/>
    </source>
</evidence>
<dbReference type="AlphaFoldDB" id="A0A378NQD2"/>
<keyword evidence="13 15" id="KW-0486">Methionine biosynthesis</keyword>
<dbReference type="InterPro" id="IPR012080">
    <property type="entry name" value="Asp_semialdehyde_DH"/>
</dbReference>
<evidence type="ECO:0000256" key="1">
    <source>
        <dbReference type="ARBA" id="ARBA00005021"/>
    </source>
</evidence>
<evidence type="ECO:0000313" key="19">
    <source>
        <dbReference type="Proteomes" id="UP000255234"/>
    </source>
</evidence>
<keyword evidence="7 15" id="KW-0028">Amino-acid biosynthesis</keyword>
<feature type="binding site" evidence="15">
    <location>
        <position position="155"/>
    </location>
    <ligand>
        <name>substrate</name>
    </ligand>
</feature>
<evidence type="ECO:0000256" key="7">
    <source>
        <dbReference type="ARBA" id="ARBA00022605"/>
    </source>
</evidence>
<feature type="binding site" evidence="15">
    <location>
        <position position="321"/>
    </location>
    <ligand>
        <name>NADP(+)</name>
        <dbReference type="ChEBI" id="CHEBI:58349"/>
    </ligand>
</feature>
<comment type="function">
    <text evidence="15">Catalyzes the NADPH-dependent formation of L-aspartate-semialdehyde (L-ASA) by the reductive dephosphorylation of L-aspartyl-4-phosphate.</text>
</comment>
<evidence type="ECO:0000256" key="4">
    <source>
        <dbReference type="ARBA" id="ARBA00010584"/>
    </source>
</evidence>
<dbReference type="GO" id="GO:0009088">
    <property type="term" value="P:threonine biosynthetic process"/>
    <property type="evidence" value="ECO:0007669"/>
    <property type="project" value="UniProtKB-UniRule"/>
</dbReference>
<evidence type="ECO:0000256" key="11">
    <source>
        <dbReference type="ARBA" id="ARBA00023002"/>
    </source>
</evidence>
<comment type="pathway">
    <text evidence="3 15">Amino-acid biosynthesis; L-threonine biosynthesis; L-threonine from L-aspartate: step 2/5.</text>
</comment>
<dbReference type="STRING" id="1122216.GCA_000423385_01236"/>
<dbReference type="GO" id="GO:0050661">
    <property type="term" value="F:NADP binding"/>
    <property type="evidence" value="ECO:0007669"/>
    <property type="project" value="UniProtKB-UniRule"/>
</dbReference>
<evidence type="ECO:0000256" key="16">
    <source>
        <dbReference type="PIRSR" id="PIRSR000148-1"/>
    </source>
</evidence>
<evidence type="ECO:0000256" key="5">
    <source>
        <dbReference type="ARBA" id="ARBA00011738"/>
    </source>
</evidence>
<dbReference type="PANTHER" id="PTHR46278:SF2">
    <property type="entry name" value="ASPARTATE-SEMIALDEHYDE DEHYDROGENASE"/>
    <property type="match status" value="1"/>
</dbReference>
<dbReference type="GO" id="GO:0019877">
    <property type="term" value="P:diaminopimelate biosynthetic process"/>
    <property type="evidence" value="ECO:0007669"/>
    <property type="project" value="UniProtKB-UniRule"/>
</dbReference>
<feature type="active site" description="Acyl-thioester intermediate" evidence="15 16">
    <location>
        <position position="128"/>
    </location>
</feature>
<dbReference type="InterPro" id="IPR036291">
    <property type="entry name" value="NAD(P)-bd_dom_sf"/>
</dbReference>
<comment type="caution">
    <text evidence="15">Lacks conserved residue(s) required for the propagation of feature annotation.</text>
</comment>
<organism evidence="18 19">
    <name type="scientific">Megamonas hypermegale</name>
    <dbReference type="NCBI Taxonomy" id="158847"/>
    <lineage>
        <taxon>Bacteria</taxon>
        <taxon>Bacillati</taxon>
        <taxon>Bacillota</taxon>
        <taxon>Negativicutes</taxon>
        <taxon>Selenomonadales</taxon>
        <taxon>Selenomonadaceae</taxon>
        <taxon>Megamonas</taxon>
    </lineage>
</organism>
<dbReference type="SMART" id="SM00859">
    <property type="entry name" value="Semialdhyde_dh"/>
    <property type="match status" value="1"/>
</dbReference>
<dbReference type="GO" id="GO:0004073">
    <property type="term" value="F:aspartate-semialdehyde dehydrogenase activity"/>
    <property type="evidence" value="ECO:0007669"/>
    <property type="project" value="UniProtKB-UniRule"/>
</dbReference>
<reference evidence="18 19" key="1">
    <citation type="submission" date="2018-06" db="EMBL/GenBank/DDBJ databases">
        <authorList>
            <consortium name="Pathogen Informatics"/>
            <person name="Doyle S."/>
        </authorList>
    </citation>
    <scope>NUCLEOTIDE SEQUENCE [LARGE SCALE GENOMIC DNA]</scope>
    <source>
        <strain evidence="18 19">NCTC10571</strain>
    </source>
</reference>
<dbReference type="PANTHER" id="PTHR46278">
    <property type="entry name" value="DEHYDROGENASE, PUTATIVE-RELATED"/>
    <property type="match status" value="1"/>
</dbReference>
<dbReference type="Gene3D" id="3.40.50.720">
    <property type="entry name" value="NAD(P)-binding Rossmann-like Domain"/>
    <property type="match status" value="1"/>
</dbReference>
<dbReference type="SUPFAM" id="SSF51735">
    <property type="entry name" value="NAD(P)-binding Rossmann-fold domains"/>
    <property type="match status" value="1"/>
</dbReference>
<gene>
    <name evidence="15 18" type="primary">asd</name>
    <name evidence="18" type="ORF">NCTC10571_00701</name>
</gene>
<feature type="binding site" evidence="15">
    <location>
        <begin position="40"/>
        <end position="41"/>
    </location>
    <ligand>
        <name>NADP(+)</name>
        <dbReference type="ChEBI" id="CHEBI:58349"/>
    </ligand>
</feature>
<dbReference type="EMBL" id="UGPP01000001">
    <property type="protein sequence ID" value="STY70562.1"/>
    <property type="molecule type" value="Genomic_DNA"/>
</dbReference>
<dbReference type="SUPFAM" id="SSF55347">
    <property type="entry name" value="Glyceraldehyde-3-phosphate dehydrogenase-like, C-terminal domain"/>
    <property type="match status" value="1"/>
</dbReference>
<dbReference type="RefSeq" id="WP_091693938.1">
    <property type="nucleotide sequence ID" value="NZ_UGPP01000001.1"/>
</dbReference>
<evidence type="ECO:0000256" key="8">
    <source>
        <dbReference type="ARBA" id="ARBA00022697"/>
    </source>
</evidence>
<evidence type="ECO:0000256" key="14">
    <source>
        <dbReference type="ARBA" id="ARBA00047891"/>
    </source>
</evidence>
<sequence length="345" mass="37931">MKKYNVAILGATGAVGQEFLNLIEERNFPFNELKLLASHRSAGKKIQFMGKEYTVEEATHDSFENVDIALFAGGAASKTFAPSAVKAGAVVIDNSSAFRMDPEVPLVVPEVNPQAIARHKGIIANPNCSTIIMVMALKPIYDLARIKRIVVSTYQAVSGGGKEAMAELEDQVQAIVEGKEVVANILPGASLPKHYQIAFNLIPQIDVFQDNLYTKEEMKMINETHKILEDNEIGITATTVRVPVYRSHAESVNVELEKEVSLDAIKEALAKFDGVTVQDDPAEMEYPMPLMTSGKDDVYVGRIRKDYSVANAVNLWLCGDQIRKGAALNALQIAEYMIKNDMLEK</sequence>